<keyword evidence="5" id="KW-1185">Reference proteome</keyword>
<sequence length="128" mass="13423">MTSRRYGRGSSPEITVDRSGPVVVARVTGEIDLATKDEFQRGIDGVLAGGPDAVVIDLSDVGFMGSLGLAVLVQANHQAQDRGMGFYLVTSSNTAIARLLEITGLTNSFQVAASVQQALRDAVDVAED</sequence>
<name>A0A4V2S3Q2_9PSEU</name>
<dbReference type="GO" id="GO:0043856">
    <property type="term" value="F:anti-sigma factor antagonist activity"/>
    <property type="evidence" value="ECO:0007669"/>
    <property type="project" value="InterPro"/>
</dbReference>
<accession>A0A4V2S3Q2</accession>
<evidence type="ECO:0000313" key="5">
    <source>
        <dbReference type="Proteomes" id="UP000295680"/>
    </source>
</evidence>
<evidence type="ECO:0000313" key="4">
    <source>
        <dbReference type="EMBL" id="TCO45350.1"/>
    </source>
</evidence>
<dbReference type="InterPro" id="IPR003658">
    <property type="entry name" value="Anti-sigma_ant"/>
</dbReference>
<dbReference type="EMBL" id="SLWS01000021">
    <property type="protein sequence ID" value="TCO45350.1"/>
    <property type="molecule type" value="Genomic_DNA"/>
</dbReference>
<dbReference type="SUPFAM" id="SSF52091">
    <property type="entry name" value="SpoIIaa-like"/>
    <property type="match status" value="1"/>
</dbReference>
<dbReference type="AlphaFoldDB" id="A0A4V2S3Q2"/>
<dbReference type="NCBIfam" id="TIGR00377">
    <property type="entry name" value="ant_ant_sig"/>
    <property type="match status" value="1"/>
</dbReference>
<dbReference type="RefSeq" id="WP_132126231.1">
    <property type="nucleotide sequence ID" value="NZ_SLWS01000021.1"/>
</dbReference>
<dbReference type="CDD" id="cd07043">
    <property type="entry name" value="STAS_anti-anti-sigma_factors"/>
    <property type="match status" value="1"/>
</dbReference>
<dbReference type="OrthoDB" id="5194587at2"/>
<dbReference type="PANTHER" id="PTHR33495">
    <property type="entry name" value="ANTI-SIGMA FACTOR ANTAGONIST TM_1081-RELATED-RELATED"/>
    <property type="match status" value="1"/>
</dbReference>
<reference evidence="4 5" key="1">
    <citation type="submission" date="2019-03" db="EMBL/GenBank/DDBJ databases">
        <title>Genomic Encyclopedia of Type Strains, Phase IV (KMG-IV): sequencing the most valuable type-strain genomes for metagenomic binning, comparative biology and taxonomic classification.</title>
        <authorList>
            <person name="Goeker M."/>
        </authorList>
    </citation>
    <scope>NUCLEOTIDE SEQUENCE [LARGE SCALE GENOMIC DNA]</scope>
    <source>
        <strain evidence="4 5">DSM 45934</strain>
    </source>
</reference>
<dbReference type="Pfam" id="PF01740">
    <property type="entry name" value="STAS"/>
    <property type="match status" value="1"/>
</dbReference>
<dbReference type="Proteomes" id="UP000295680">
    <property type="component" value="Unassembled WGS sequence"/>
</dbReference>
<dbReference type="InterPro" id="IPR036513">
    <property type="entry name" value="STAS_dom_sf"/>
</dbReference>
<gene>
    <name evidence="4" type="ORF">EV192_121114</name>
</gene>
<dbReference type="PANTHER" id="PTHR33495:SF2">
    <property type="entry name" value="ANTI-SIGMA FACTOR ANTAGONIST TM_1081-RELATED"/>
    <property type="match status" value="1"/>
</dbReference>
<comment type="caution">
    <text evidence="4">The sequence shown here is derived from an EMBL/GenBank/DDBJ whole genome shotgun (WGS) entry which is preliminary data.</text>
</comment>
<evidence type="ECO:0000259" key="3">
    <source>
        <dbReference type="PROSITE" id="PS50801"/>
    </source>
</evidence>
<feature type="domain" description="STAS" evidence="3">
    <location>
        <begin position="12"/>
        <end position="122"/>
    </location>
</feature>
<comment type="similarity">
    <text evidence="1 2">Belongs to the anti-sigma-factor antagonist family.</text>
</comment>
<evidence type="ECO:0000256" key="1">
    <source>
        <dbReference type="ARBA" id="ARBA00009013"/>
    </source>
</evidence>
<organism evidence="4 5">
    <name type="scientific">Actinocrispum wychmicini</name>
    <dbReference type="NCBI Taxonomy" id="1213861"/>
    <lineage>
        <taxon>Bacteria</taxon>
        <taxon>Bacillati</taxon>
        <taxon>Actinomycetota</taxon>
        <taxon>Actinomycetes</taxon>
        <taxon>Pseudonocardiales</taxon>
        <taxon>Pseudonocardiaceae</taxon>
        <taxon>Actinocrispum</taxon>
    </lineage>
</organism>
<protein>
    <recommendedName>
        <fullName evidence="2">Anti-sigma factor antagonist</fullName>
    </recommendedName>
</protein>
<dbReference type="InterPro" id="IPR002645">
    <property type="entry name" value="STAS_dom"/>
</dbReference>
<proteinExistence type="inferred from homology"/>
<dbReference type="Gene3D" id="3.30.750.24">
    <property type="entry name" value="STAS domain"/>
    <property type="match status" value="1"/>
</dbReference>
<dbReference type="PROSITE" id="PS50801">
    <property type="entry name" value="STAS"/>
    <property type="match status" value="1"/>
</dbReference>
<evidence type="ECO:0000256" key="2">
    <source>
        <dbReference type="RuleBase" id="RU003749"/>
    </source>
</evidence>